<name>A0A6P1YMH6_9HYPH</name>
<sequence>MADVLVRHRTLSTPRHTISQADALQSLVKRIHLCIQRSQQRSVLAELDDERLRDLGLSREDVARECAKRFWQ</sequence>
<dbReference type="AlphaFoldDB" id="A0A6P1YMH6"/>
<protein>
    <submittedName>
        <fullName evidence="2">DUF1127 domain-containing protein</fullName>
    </submittedName>
</protein>
<organism evidence="2 3">
    <name type="scientific">Ancylobacter pratisalsi</name>
    <dbReference type="NCBI Taxonomy" id="1745854"/>
    <lineage>
        <taxon>Bacteria</taxon>
        <taxon>Pseudomonadati</taxon>
        <taxon>Pseudomonadota</taxon>
        <taxon>Alphaproteobacteria</taxon>
        <taxon>Hyphomicrobiales</taxon>
        <taxon>Xanthobacteraceae</taxon>
        <taxon>Ancylobacter</taxon>
    </lineage>
</organism>
<dbReference type="RefSeq" id="WP_163075479.1">
    <property type="nucleotide sequence ID" value="NZ_CP048630.1"/>
</dbReference>
<gene>
    <name evidence="2" type="ORF">G3A50_11910</name>
</gene>
<evidence type="ECO:0000313" key="2">
    <source>
        <dbReference type="EMBL" id="QIB34335.1"/>
    </source>
</evidence>
<evidence type="ECO:0000313" key="3">
    <source>
        <dbReference type="Proteomes" id="UP000464751"/>
    </source>
</evidence>
<accession>A0A6P1YMH6</accession>
<proteinExistence type="predicted"/>
<dbReference type="Pfam" id="PF06568">
    <property type="entry name" value="YjiS-like"/>
    <property type="match status" value="1"/>
</dbReference>
<keyword evidence="3" id="KW-1185">Reference proteome</keyword>
<dbReference type="KEGG" id="apra:G3A50_11910"/>
<reference evidence="2 3" key="1">
    <citation type="submission" date="2020-02" db="EMBL/GenBank/DDBJ databases">
        <authorList>
            <person name="Li G."/>
        </authorList>
    </citation>
    <scope>NUCLEOTIDE SEQUENCE [LARGE SCALE GENOMIC DNA]</scope>
    <source>
        <strain evidence="2 3">DSM 102029</strain>
    </source>
</reference>
<dbReference type="EMBL" id="CP048630">
    <property type="protein sequence ID" value="QIB34335.1"/>
    <property type="molecule type" value="Genomic_DNA"/>
</dbReference>
<evidence type="ECO:0000259" key="1">
    <source>
        <dbReference type="Pfam" id="PF06568"/>
    </source>
</evidence>
<dbReference type="Proteomes" id="UP000464751">
    <property type="component" value="Chromosome"/>
</dbReference>
<feature type="domain" description="YjiS-like" evidence="1">
    <location>
        <begin position="30"/>
        <end position="62"/>
    </location>
</feature>
<dbReference type="InterPro" id="IPR009506">
    <property type="entry name" value="YjiS-like"/>
</dbReference>